<protein>
    <submittedName>
        <fullName evidence="1">Uncharacterized protein</fullName>
    </submittedName>
</protein>
<dbReference type="EMBL" id="JAQGDS010000007">
    <property type="protein sequence ID" value="KAJ6259097.1"/>
    <property type="molecule type" value="Genomic_DNA"/>
</dbReference>
<proteinExistence type="predicted"/>
<gene>
    <name evidence="1" type="ORF">Dda_5994</name>
</gene>
<dbReference type="Proteomes" id="UP001221413">
    <property type="component" value="Unassembled WGS sequence"/>
</dbReference>
<accession>A0AAD6IVG2</accession>
<name>A0AAD6IVG2_DREDA</name>
<dbReference type="AlphaFoldDB" id="A0AAD6IVG2"/>
<organism evidence="1 2">
    <name type="scientific">Drechslerella dactyloides</name>
    <name type="common">Nematode-trapping fungus</name>
    <name type="synonym">Arthrobotrys dactyloides</name>
    <dbReference type="NCBI Taxonomy" id="74499"/>
    <lineage>
        <taxon>Eukaryota</taxon>
        <taxon>Fungi</taxon>
        <taxon>Dikarya</taxon>
        <taxon>Ascomycota</taxon>
        <taxon>Pezizomycotina</taxon>
        <taxon>Orbiliomycetes</taxon>
        <taxon>Orbiliales</taxon>
        <taxon>Orbiliaceae</taxon>
        <taxon>Drechslerella</taxon>
    </lineage>
</organism>
<comment type="caution">
    <text evidence="1">The sequence shown here is derived from an EMBL/GenBank/DDBJ whole genome shotgun (WGS) entry which is preliminary data.</text>
</comment>
<evidence type="ECO:0000313" key="2">
    <source>
        <dbReference type="Proteomes" id="UP001221413"/>
    </source>
</evidence>
<sequence length="341" mass="38772">MAGKGKGGMPESKRPGRPIAKAGLDKGLDVFFPGFDVDGRGSPVFVRNTPAPHFLSDRSLAPFFLSCAILMNPRFPGKACTGFWVHSRDEEEQRIGGTFFISTPPEELLTDDVEPGWDSHPWARNLYACNDAIYDEERRLLKLPDSRIPVRISWYWYCSLIVLEPFPDRAYTAPHSIPVDYLYEHSEILRLFARGTPKLPSPLPVFSCVYRIAGIPGRPELTDILPGRGVRSVIFGHYFDIPVGGVEADLESLCVATKGHEGAFVAYYNMARTGQQKPSIRIFGICRSVDGYYSKAMLIPDGFRRAMKVLFDERTDWNHEERLFQRYRKMEHQHKWLTIPT</sequence>
<keyword evidence="2" id="KW-1185">Reference proteome</keyword>
<evidence type="ECO:0000313" key="1">
    <source>
        <dbReference type="EMBL" id="KAJ6259097.1"/>
    </source>
</evidence>
<reference evidence="1" key="1">
    <citation type="submission" date="2023-01" db="EMBL/GenBank/DDBJ databases">
        <title>The chitinases involved in constricting ring structure development in the nematode-trapping fungus Drechslerella dactyloides.</title>
        <authorList>
            <person name="Wang R."/>
            <person name="Zhang L."/>
            <person name="Tang P."/>
            <person name="Li S."/>
            <person name="Liang L."/>
        </authorList>
    </citation>
    <scope>NUCLEOTIDE SEQUENCE</scope>
    <source>
        <strain evidence="1">YMF1.00031</strain>
    </source>
</reference>